<dbReference type="InterPro" id="IPR001789">
    <property type="entry name" value="Sig_transdc_resp-reg_receiver"/>
</dbReference>
<dbReference type="PANTHER" id="PTHR45566">
    <property type="entry name" value="HTH-TYPE TRANSCRIPTIONAL REGULATOR YHJB-RELATED"/>
    <property type="match status" value="1"/>
</dbReference>
<dbReference type="InterPro" id="IPR011006">
    <property type="entry name" value="CheY-like_superfamily"/>
</dbReference>
<dbReference type="PRINTS" id="PR00038">
    <property type="entry name" value="HTHLUXR"/>
</dbReference>
<keyword evidence="1" id="KW-0238">DNA-binding</keyword>
<dbReference type="Proteomes" id="UP000242418">
    <property type="component" value="Unassembled WGS sequence"/>
</dbReference>
<evidence type="ECO:0000313" key="6">
    <source>
        <dbReference type="Proteomes" id="UP000242418"/>
    </source>
</evidence>
<dbReference type="InterPro" id="IPR016032">
    <property type="entry name" value="Sig_transdc_resp-reg_C-effctor"/>
</dbReference>
<evidence type="ECO:0000256" key="2">
    <source>
        <dbReference type="PROSITE-ProRule" id="PRU00169"/>
    </source>
</evidence>
<dbReference type="GO" id="GO:0006355">
    <property type="term" value="P:regulation of DNA-templated transcription"/>
    <property type="evidence" value="ECO:0007669"/>
    <property type="project" value="InterPro"/>
</dbReference>
<dbReference type="RefSeq" id="WP_169852843.1">
    <property type="nucleotide sequence ID" value="NZ_FMTL01000002.1"/>
</dbReference>
<proteinExistence type="predicted"/>
<protein>
    <submittedName>
        <fullName evidence="5">Two component transcriptional regulator, LuxR family</fullName>
    </submittedName>
</protein>
<dbReference type="Gene3D" id="3.40.50.2300">
    <property type="match status" value="1"/>
</dbReference>
<dbReference type="PROSITE" id="PS50110">
    <property type="entry name" value="RESPONSE_REGULATORY"/>
    <property type="match status" value="1"/>
</dbReference>
<evidence type="ECO:0000259" key="4">
    <source>
        <dbReference type="PROSITE" id="PS50110"/>
    </source>
</evidence>
<feature type="modified residue" description="4-aspartylphosphate" evidence="2">
    <location>
        <position position="72"/>
    </location>
</feature>
<gene>
    <name evidence="5" type="ORF">SAMN05216370_2687</name>
</gene>
<dbReference type="EMBL" id="FMTL01000002">
    <property type="protein sequence ID" value="SCW67285.1"/>
    <property type="molecule type" value="Genomic_DNA"/>
</dbReference>
<dbReference type="GO" id="GO:0003677">
    <property type="term" value="F:DNA binding"/>
    <property type="evidence" value="ECO:0007669"/>
    <property type="project" value="UniProtKB-KW"/>
</dbReference>
<dbReference type="Gene3D" id="1.10.10.10">
    <property type="entry name" value="Winged helix-like DNA-binding domain superfamily/Winged helix DNA-binding domain"/>
    <property type="match status" value="1"/>
</dbReference>
<feature type="domain" description="HTH luxR-type" evidence="3">
    <location>
        <begin position="146"/>
        <end position="211"/>
    </location>
</feature>
<dbReference type="SUPFAM" id="SSF52172">
    <property type="entry name" value="CheY-like"/>
    <property type="match status" value="1"/>
</dbReference>
<dbReference type="Pfam" id="PF00196">
    <property type="entry name" value="GerE"/>
    <property type="match status" value="1"/>
</dbReference>
<dbReference type="AlphaFoldDB" id="A0AB37Z8M4"/>
<evidence type="ECO:0000313" key="5">
    <source>
        <dbReference type="EMBL" id="SCW67285.1"/>
    </source>
</evidence>
<reference evidence="5 6" key="1">
    <citation type="submission" date="2016-10" db="EMBL/GenBank/DDBJ databases">
        <authorList>
            <person name="Varghese N."/>
            <person name="Submissions S."/>
        </authorList>
    </citation>
    <scope>NUCLEOTIDE SEQUENCE [LARGE SCALE GENOMIC DNA]</scope>
    <source>
        <strain evidence="5 6">DSM 17833</strain>
    </source>
</reference>
<dbReference type="InterPro" id="IPR036388">
    <property type="entry name" value="WH-like_DNA-bd_sf"/>
</dbReference>
<sequence>MKPPETALMTTLCTTLPEQLSLLLVDDHRIFLDGLSLALGPLCADLHIRTAESAAAAEACLQHTTFDLILLDLRLPDLPGLELLQRWQQQGRMTPVAILSASDSNLDAQAALAAGALGFIPKSANSDELRQAVTRVLLGETLPAPQTGDKPQLTPRQMEILQLLAEGLPNKSISRQLGVSEDTVKTHLKSLFQEFSVHTRTACVSAARQRGWL</sequence>
<dbReference type="InterPro" id="IPR000792">
    <property type="entry name" value="Tscrpt_reg_LuxR_C"/>
</dbReference>
<evidence type="ECO:0000259" key="3">
    <source>
        <dbReference type="PROSITE" id="PS50043"/>
    </source>
</evidence>
<accession>A0AB37Z8M4</accession>
<feature type="domain" description="Response regulatory" evidence="4">
    <location>
        <begin position="21"/>
        <end position="137"/>
    </location>
</feature>
<dbReference type="PANTHER" id="PTHR45566:SF2">
    <property type="entry name" value="NARL SUBFAMILY"/>
    <property type="match status" value="1"/>
</dbReference>
<organism evidence="5 6">
    <name type="scientific">Pseudomonas peli</name>
    <dbReference type="NCBI Taxonomy" id="592361"/>
    <lineage>
        <taxon>Bacteria</taxon>
        <taxon>Pseudomonadati</taxon>
        <taxon>Pseudomonadota</taxon>
        <taxon>Gammaproteobacteria</taxon>
        <taxon>Pseudomonadales</taxon>
        <taxon>Pseudomonadaceae</taxon>
        <taxon>Pseudomonas</taxon>
    </lineage>
</organism>
<dbReference type="PROSITE" id="PS50043">
    <property type="entry name" value="HTH_LUXR_2"/>
    <property type="match status" value="1"/>
</dbReference>
<keyword evidence="2" id="KW-0597">Phosphoprotein</keyword>
<dbReference type="SMART" id="SM00421">
    <property type="entry name" value="HTH_LUXR"/>
    <property type="match status" value="1"/>
</dbReference>
<dbReference type="GO" id="GO:0000160">
    <property type="term" value="P:phosphorelay signal transduction system"/>
    <property type="evidence" value="ECO:0007669"/>
    <property type="project" value="InterPro"/>
</dbReference>
<comment type="caution">
    <text evidence="5">The sequence shown here is derived from an EMBL/GenBank/DDBJ whole genome shotgun (WGS) entry which is preliminary data.</text>
</comment>
<name>A0AB37Z8M4_9PSED</name>
<dbReference type="CDD" id="cd06170">
    <property type="entry name" value="LuxR_C_like"/>
    <property type="match status" value="1"/>
</dbReference>
<keyword evidence="6" id="KW-1185">Reference proteome</keyword>
<dbReference type="SMART" id="SM00448">
    <property type="entry name" value="REC"/>
    <property type="match status" value="1"/>
</dbReference>
<dbReference type="SUPFAM" id="SSF46894">
    <property type="entry name" value="C-terminal effector domain of the bipartite response regulators"/>
    <property type="match status" value="1"/>
</dbReference>
<evidence type="ECO:0000256" key="1">
    <source>
        <dbReference type="ARBA" id="ARBA00023125"/>
    </source>
</evidence>
<dbReference type="Pfam" id="PF00072">
    <property type="entry name" value="Response_reg"/>
    <property type="match status" value="1"/>
</dbReference>
<dbReference type="InterPro" id="IPR051015">
    <property type="entry name" value="EvgA-like"/>
</dbReference>